<sequence>MSVLIENLTRQVAGGKVVLDNVSLHVPDGAFVALVGPSGAGKTTLLRAIAGLDPASSGHVEIDGRAMEGLPPRERNVGFVFQNYALFRHLTVARNISFGLDVRPRASRPSRAEIDAKVAELLTLIQLPDLGAAYPQRLSGGQRQRVALARALATGPRLLLLDEPFGALDPMVRRAVRTWLRDLHDQLGLTTILVTHDQEEALDVADRLVVMQDGRIVQDADGETLDATPATPFVMEFLGETLRFPGVVSNGLFVPADTHVAPFSTTAVDGSTEALIRPHEAVLRPDASGGTAKRVGRRGPLERLAVDLDTRTVEIERPVSAPPSGLVVLEIAQARLFQNGKPAVENARLPIDAVTTSSDAIPEPV</sequence>
<dbReference type="SMART" id="SM00382">
    <property type="entry name" value="AAA"/>
    <property type="match status" value="1"/>
</dbReference>
<gene>
    <name evidence="5" type="primary">cysA</name>
    <name evidence="5" type="ORF">ANI02nite_21040</name>
</gene>
<evidence type="ECO:0000313" key="5">
    <source>
        <dbReference type="EMBL" id="GEN60220.1"/>
    </source>
</evidence>
<organism evidence="5 6">
    <name type="scientific">Acetobacter nitrogenifigens DSM 23921 = NBRC 105050</name>
    <dbReference type="NCBI Taxonomy" id="1120919"/>
    <lineage>
        <taxon>Bacteria</taxon>
        <taxon>Pseudomonadati</taxon>
        <taxon>Pseudomonadota</taxon>
        <taxon>Alphaproteobacteria</taxon>
        <taxon>Acetobacterales</taxon>
        <taxon>Acetobacteraceae</taxon>
        <taxon>Acetobacter</taxon>
    </lineage>
</organism>
<dbReference type="InterPro" id="IPR003593">
    <property type="entry name" value="AAA+_ATPase"/>
</dbReference>
<evidence type="ECO:0000313" key="6">
    <source>
        <dbReference type="Proteomes" id="UP000321635"/>
    </source>
</evidence>
<dbReference type="STRING" id="1120919.GCA_000429165_01078"/>
<keyword evidence="1" id="KW-0813">Transport</keyword>
<dbReference type="Pfam" id="PF00005">
    <property type="entry name" value="ABC_tran"/>
    <property type="match status" value="1"/>
</dbReference>
<evidence type="ECO:0000256" key="3">
    <source>
        <dbReference type="ARBA" id="ARBA00022840"/>
    </source>
</evidence>
<dbReference type="GO" id="GO:0005524">
    <property type="term" value="F:ATP binding"/>
    <property type="evidence" value="ECO:0007669"/>
    <property type="project" value="UniProtKB-KW"/>
</dbReference>
<dbReference type="PANTHER" id="PTHR42781">
    <property type="entry name" value="SPERMIDINE/PUTRESCINE IMPORT ATP-BINDING PROTEIN POTA"/>
    <property type="match status" value="1"/>
</dbReference>
<dbReference type="GO" id="GO:0016887">
    <property type="term" value="F:ATP hydrolysis activity"/>
    <property type="evidence" value="ECO:0007669"/>
    <property type="project" value="InterPro"/>
</dbReference>
<dbReference type="AlphaFoldDB" id="A0A511XBB3"/>
<proteinExistence type="predicted"/>
<keyword evidence="3 5" id="KW-0067">ATP-binding</keyword>
<dbReference type="SUPFAM" id="SSF52540">
    <property type="entry name" value="P-loop containing nucleoside triphosphate hydrolases"/>
    <property type="match status" value="1"/>
</dbReference>
<dbReference type="RefSeq" id="WP_051291974.1">
    <property type="nucleotide sequence ID" value="NZ_AUBI01000003.1"/>
</dbReference>
<dbReference type="InterPro" id="IPR027417">
    <property type="entry name" value="P-loop_NTPase"/>
</dbReference>
<dbReference type="PANTHER" id="PTHR42781:SF4">
    <property type="entry name" value="SPERMIDINE_PUTRESCINE IMPORT ATP-BINDING PROTEIN POTA"/>
    <property type="match status" value="1"/>
</dbReference>
<evidence type="ECO:0000256" key="1">
    <source>
        <dbReference type="ARBA" id="ARBA00022448"/>
    </source>
</evidence>
<reference evidence="5 6" key="1">
    <citation type="submission" date="2019-07" db="EMBL/GenBank/DDBJ databases">
        <title>Whole genome shotgun sequence of Acetobacter nitrogenifigens NBRC 105050.</title>
        <authorList>
            <person name="Hosoyama A."/>
            <person name="Uohara A."/>
            <person name="Ohji S."/>
            <person name="Ichikawa N."/>
        </authorList>
    </citation>
    <scope>NUCLEOTIDE SEQUENCE [LARGE SCALE GENOMIC DNA]</scope>
    <source>
        <strain evidence="5 6">NBRC 105050</strain>
    </source>
</reference>
<keyword evidence="2" id="KW-0547">Nucleotide-binding</keyword>
<dbReference type="InterPro" id="IPR017871">
    <property type="entry name" value="ABC_transporter-like_CS"/>
</dbReference>
<feature type="domain" description="ABC transporter" evidence="4">
    <location>
        <begin position="3"/>
        <end position="238"/>
    </location>
</feature>
<dbReference type="InterPro" id="IPR050093">
    <property type="entry name" value="ABC_SmlMolc_Importer"/>
</dbReference>
<dbReference type="Gene3D" id="3.40.50.300">
    <property type="entry name" value="P-loop containing nucleotide triphosphate hydrolases"/>
    <property type="match status" value="1"/>
</dbReference>
<dbReference type="PROSITE" id="PS50893">
    <property type="entry name" value="ABC_TRANSPORTER_2"/>
    <property type="match status" value="1"/>
</dbReference>
<accession>A0A511XBB3</accession>
<keyword evidence="6" id="KW-1185">Reference proteome</keyword>
<evidence type="ECO:0000259" key="4">
    <source>
        <dbReference type="PROSITE" id="PS50893"/>
    </source>
</evidence>
<dbReference type="InterPro" id="IPR003439">
    <property type="entry name" value="ABC_transporter-like_ATP-bd"/>
</dbReference>
<name>A0A511XBB3_9PROT</name>
<dbReference type="GO" id="GO:0015697">
    <property type="term" value="P:quaternary ammonium group transport"/>
    <property type="evidence" value="ECO:0007669"/>
    <property type="project" value="UniProtKB-ARBA"/>
</dbReference>
<comment type="caution">
    <text evidence="5">The sequence shown here is derived from an EMBL/GenBank/DDBJ whole genome shotgun (WGS) entry which is preliminary data.</text>
</comment>
<evidence type="ECO:0000256" key="2">
    <source>
        <dbReference type="ARBA" id="ARBA00022741"/>
    </source>
</evidence>
<dbReference type="Proteomes" id="UP000321635">
    <property type="component" value="Unassembled WGS sequence"/>
</dbReference>
<dbReference type="OrthoDB" id="9802264at2"/>
<dbReference type="PROSITE" id="PS00211">
    <property type="entry name" value="ABC_TRANSPORTER_1"/>
    <property type="match status" value="1"/>
</dbReference>
<dbReference type="FunFam" id="3.40.50.300:FF:000425">
    <property type="entry name" value="Probable ABC transporter, ATP-binding subunit"/>
    <property type="match status" value="1"/>
</dbReference>
<dbReference type="EMBL" id="BJYF01000012">
    <property type="protein sequence ID" value="GEN60220.1"/>
    <property type="molecule type" value="Genomic_DNA"/>
</dbReference>
<protein>
    <submittedName>
        <fullName evidence="5">Sulfate/thiosulfate import ATP-binding protein CysA</fullName>
    </submittedName>
</protein>